<dbReference type="Proteomes" id="UP000805704">
    <property type="component" value="Chromosome 8"/>
</dbReference>
<name>A0ACB7EII9_NIBAL</name>
<sequence>MVAVVLVCPLRAQGCQTLSSLALLQHNVASGSPGASRCSAPLCLGPTFLLRHTALAPLLIYTLVGEGVNAEEPAKKNLICSPSLKVMRDPNTKRSRGFGFVTYAAVNEVDEAMKARPHKVDGRVVEPKRAVSREDSNKPGAHLTVKKIFVGGIKEDTEEYHIREYFEKYGKIECIDIMEERSTGKKRGFCFVSFDDHDTVDKIVAQKFHTINFHNCEVRKALSKQEMSAISTNRGRSGGSGNFMGRGSNYGGGGNFGRGGYGGGRGGYGDDFDNGPGGNYGGGPGYGGGRGGYGGGGPGYGNQGGGFGGNCDGGYGGNDGGGYGSGGGGGGGYGSRRY</sequence>
<proteinExistence type="predicted"/>
<dbReference type="EMBL" id="CM024796">
    <property type="protein sequence ID" value="KAG8000651.1"/>
    <property type="molecule type" value="Genomic_DNA"/>
</dbReference>
<gene>
    <name evidence="1" type="ORF">GBF38_017090</name>
</gene>
<accession>A0ACB7EII9</accession>
<reference evidence="1" key="1">
    <citation type="submission" date="2020-04" db="EMBL/GenBank/DDBJ databases">
        <title>A chromosome-scale assembly and high-density genetic map of the yellow drum (Nibea albiflora) genome.</title>
        <authorList>
            <person name="Xu D."/>
            <person name="Zhang W."/>
            <person name="Chen R."/>
            <person name="Tan P."/>
            <person name="Wang L."/>
            <person name="Song H."/>
            <person name="Tian L."/>
            <person name="Zhu Q."/>
            <person name="Wang B."/>
        </authorList>
    </citation>
    <scope>NUCLEOTIDE SEQUENCE</scope>
    <source>
        <strain evidence="1">ZJHYS-2018</strain>
    </source>
</reference>
<evidence type="ECO:0000313" key="1">
    <source>
        <dbReference type="EMBL" id="KAG8000651.1"/>
    </source>
</evidence>
<comment type="caution">
    <text evidence="1">The sequence shown here is derived from an EMBL/GenBank/DDBJ whole genome shotgun (WGS) entry which is preliminary data.</text>
</comment>
<protein>
    <submittedName>
        <fullName evidence="1">Heterogeneous nuclear ribonucleoprotein A3-like protein 2</fullName>
    </submittedName>
</protein>
<organism evidence="1 2">
    <name type="scientific">Nibea albiflora</name>
    <name type="common">Yellow drum</name>
    <name type="synonym">Corvina albiflora</name>
    <dbReference type="NCBI Taxonomy" id="240163"/>
    <lineage>
        <taxon>Eukaryota</taxon>
        <taxon>Metazoa</taxon>
        <taxon>Chordata</taxon>
        <taxon>Craniata</taxon>
        <taxon>Vertebrata</taxon>
        <taxon>Euteleostomi</taxon>
        <taxon>Actinopterygii</taxon>
        <taxon>Neopterygii</taxon>
        <taxon>Teleostei</taxon>
        <taxon>Neoteleostei</taxon>
        <taxon>Acanthomorphata</taxon>
        <taxon>Eupercaria</taxon>
        <taxon>Sciaenidae</taxon>
        <taxon>Nibea</taxon>
    </lineage>
</organism>
<evidence type="ECO:0000313" key="2">
    <source>
        <dbReference type="Proteomes" id="UP000805704"/>
    </source>
</evidence>
<keyword evidence="2" id="KW-1185">Reference proteome</keyword>